<feature type="region of interest" description="Disordered" evidence="1">
    <location>
        <begin position="126"/>
        <end position="145"/>
    </location>
</feature>
<dbReference type="AlphaFoldDB" id="A0A8S3QMF7"/>
<gene>
    <name evidence="3" type="ORF">MEDL_10674</name>
</gene>
<evidence type="ECO:0000313" key="4">
    <source>
        <dbReference type="Proteomes" id="UP000683360"/>
    </source>
</evidence>
<name>A0A8S3QMF7_MYTED</name>
<feature type="domain" description="C2H2-type" evidence="2">
    <location>
        <begin position="18"/>
        <end position="41"/>
    </location>
</feature>
<evidence type="ECO:0000259" key="2">
    <source>
        <dbReference type="PROSITE" id="PS00028"/>
    </source>
</evidence>
<dbReference type="EMBL" id="CAJPWZ010000533">
    <property type="protein sequence ID" value="CAG2195787.1"/>
    <property type="molecule type" value="Genomic_DNA"/>
</dbReference>
<comment type="caution">
    <text evidence="3">The sequence shown here is derived from an EMBL/GenBank/DDBJ whole genome shotgun (WGS) entry which is preliminary data.</text>
</comment>
<evidence type="ECO:0000256" key="1">
    <source>
        <dbReference type="SAM" id="MobiDB-lite"/>
    </source>
</evidence>
<dbReference type="PROSITE" id="PS00028">
    <property type="entry name" value="ZINC_FINGER_C2H2_1"/>
    <property type="match status" value="1"/>
</dbReference>
<keyword evidence="4" id="KW-1185">Reference proteome</keyword>
<proteinExistence type="predicted"/>
<dbReference type="InterPro" id="IPR013087">
    <property type="entry name" value="Znf_C2H2_type"/>
</dbReference>
<reference evidence="3" key="1">
    <citation type="submission" date="2021-03" db="EMBL/GenBank/DDBJ databases">
        <authorList>
            <person name="Bekaert M."/>
        </authorList>
    </citation>
    <scope>NUCLEOTIDE SEQUENCE</scope>
</reference>
<accession>A0A8S3QMF7</accession>
<sequence>MLRHVKEKHAKTYEYWNCPEAGCSTQFIRREYLFRHLINTHKIEECSARVKAINSSRVDENNNNNTDKCDDDSINSEMVAIDIQYDSINSEMVDNQSQSDDIIIISDVEENTENGMEHFIGMTKEQTRVRSSSTRGNSMKPSEGLCSTINEADRGLCLQIEHQIKEGLCPSIKEADLGGILKVKHQIKEGMCPPDKETVREGVLKVKHQTTEGQVYPVKEACRGGLLKVEHQITEGQVALLKEAGRGNLLRKGI</sequence>
<dbReference type="Proteomes" id="UP000683360">
    <property type="component" value="Unassembled WGS sequence"/>
</dbReference>
<feature type="compositionally biased region" description="Polar residues" evidence="1">
    <location>
        <begin position="129"/>
        <end position="145"/>
    </location>
</feature>
<evidence type="ECO:0000313" key="3">
    <source>
        <dbReference type="EMBL" id="CAG2195787.1"/>
    </source>
</evidence>
<organism evidence="3 4">
    <name type="scientific">Mytilus edulis</name>
    <name type="common">Blue mussel</name>
    <dbReference type="NCBI Taxonomy" id="6550"/>
    <lineage>
        <taxon>Eukaryota</taxon>
        <taxon>Metazoa</taxon>
        <taxon>Spiralia</taxon>
        <taxon>Lophotrochozoa</taxon>
        <taxon>Mollusca</taxon>
        <taxon>Bivalvia</taxon>
        <taxon>Autobranchia</taxon>
        <taxon>Pteriomorphia</taxon>
        <taxon>Mytilida</taxon>
        <taxon>Mytiloidea</taxon>
        <taxon>Mytilidae</taxon>
        <taxon>Mytilinae</taxon>
        <taxon>Mytilus</taxon>
    </lineage>
</organism>
<protein>
    <recommendedName>
        <fullName evidence="2">C2H2-type domain-containing protein</fullName>
    </recommendedName>
</protein>